<dbReference type="InterPro" id="IPR006674">
    <property type="entry name" value="HD_domain"/>
</dbReference>
<name>A0A2D6M1H1_9ARCH</name>
<feature type="domain" description="HD" evidence="1">
    <location>
        <begin position="24"/>
        <end position="139"/>
    </location>
</feature>
<dbReference type="Pfam" id="PF01966">
    <property type="entry name" value="HD"/>
    <property type="match status" value="1"/>
</dbReference>
<accession>A0A2D6M1H1</accession>
<dbReference type="NCBIfam" id="TIGR00277">
    <property type="entry name" value="HDIG"/>
    <property type="match status" value="1"/>
</dbReference>
<sequence>MSKNIPTPEECIPLLKKYGATETIIGHLKQTAKVAVFLGKKLAEKGEEIDLPLLEASALLHDIDKKITLDDHSKKHAVEAEAILKKEGFPKIAEIVRQHRLGWIRENQFSGWEAKLVYYSDKRVRHDQIVSLEERFEYLLERYGSISKEARESILKAKPKVFELEEEIFSKIDVDKNLKGI</sequence>
<dbReference type="CDD" id="cd00077">
    <property type="entry name" value="HDc"/>
    <property type="match status" value="1"/>
</dbReference>
<evidence type="ECO:0000313" key="3">
    <source>
        <dbReference type="Proteomes" id="UP000226592"/>
    </source>
</evidence>
<evidence type="ECO:0000313" key="2">
    <source>
        <dbReference type="EMBL" id="MAG22266.1"/>
    </source>
</evidence>
<proteinExistence type="predicted"/>
<gene>
    <name evidence="2" type="ORF">CL943_03105</name>
</gene>
<reference evidence="3" key="1">
    <citation type="submission" date="2017-09" db="EMBL/GenBank/DDBJ databases">
        <title>The Reconstruction of 2,631 Draft Metagenome-Assembled Genomes from the Global Oceans.</title>
        <authorList>
            <person name="Tully B.J."/>
            <person name="Graham E.D."/>
            <person name="Heidelberg J.F."/>
        </authorList>
    </citation>
    <scope>NUCLEOTIDE SEQUENCE [LARGE SCALE GENOMIC DNA]</scope>
</reference>
<dbReference type="InterPro" id="IPR003607">
    <property type="entry name" value="HD/PDEase_dom"/>
</dbReference>
<organism evidence="2 3">
    <name type="scientific">Candidatus Iainarchaeum sp</name>
    <dbReference type="NCBI Taxonomy" id="3101447"/>
    <lineage>
        <taxon>Archaea</taxon>
        <taxon>Candidatus Iainarchaeota</taxon>
        <taxon>Candidatus Iainarchaeia</taxon>
        <taxon>Candidatus Iainarchaeales</taxon>
        <taxon>Candidatus Iainarchaeaceae</taxon>
        <taxon>Candidatus Iainarchaeum</taxon>
    </lineage>
</organism>
<dbReference type="EMBL" id="NZBU01000009">
    <property type="protein sequence ID" value="MAG22266.1"/>
    <property type="molecule type" value="Genomic_DNA"/>
</dbReference>
<protein>
    <recommendedName>
        <fullName evidence="1">HD domain-containing protein</fullName>
    </recommendedName>
</protein>
<dbReference type="Proteomes" id="UP000226592">
    <property type="component" value="Unassembled WGS sequence"/>
</dbReference>
<evidence type="ECO:0000259" key="1">
    <source>
        <dbReference type="PROSITE" id="PS51831"/>
    </source>
</evidence>
<dbReference type="AlphaFoldDB" id="A0A2D6M1H1"/>
<dbReference type="Gene3D" id="1.10.3210.10">
    <property type="entry name" value="Hypothetical protein af1432"/>
    <property type="match status" value="1"/>
</dbReference>
<dbReference type="PROSITE" id="PS51831">
    <property type="entry name" value="HD"/>
    <property type="match status" value="1"/>
</dbReference>
<comment type="caution">
    <text evidence="2">The sequence shown here is derived from an EMBL/GenBank/DDBJ whole genome shotgun (WGS) entry which is preliminary data.</text>
</comment>
<dbReference type="SUPFAM" id="SSF109604">
    <property type="entry name" value="HD-domain/PDEase-like"/>
    <property type="match status" value="1"/>
</dbReference>
<dbReference type="PANTHER" id="PTHR38659">
    <property type="entry name" value="METAL-DEPENDENT PHOSPHOHYDROLASE"/>
    <property type="match status" value="1"/>
</dbReference>
<dbReference type="InterPro" id="IPR006675">
    <property type="entry name" value="HDIG_dom"/>
</dbReference>
<dbReference type="PANTHER" id="PTHR38659:SF2">
    <property type="entry name" value="HDIG DOMAIN PROTEIN"/>
    <property type="match status" value="1"/>
</dbReference>